<reference evidence="4" key="1">
    <citation type="submission" date="2019-01" db="EMBL/GenBank/DDBJ databases">
        <title>Gri0909 isolated from a small marine red alga.</title>
        <authorList>
            <person name="Kim J."/>
            <person name="Jeong S.E."/>
            <person name="Jeon C.O."/>
        </authorList>
    </citation>
    <scope>NUCLEOTIDE SEQUENCE [LARGE SCALE GENOMIC DNA]</scope>
    <source>
        <strain evidence="4">Gri0909</strain>
    </source>
</reference>
<dbReference type="RefSeq" id="WP_127764685.1">
    <property type="nucleotide sequence ID" value="NZ_SADE01000001.1"/>
</dbReference>
<feature type="transmembrane region" description="Helical" evidence="1">
    <location>
        <begin position="404"/>
        <end position="426"/>
    </location>
</feature>
<dbReference type="Gene3D" id="3.40.50.300">
    <property type="entry name" value="P-loop containing nucleotide triphosphate hydrolases"/>
    <property type="match status" value="1"/>
</dbReference>
<dbReference type="EMBL" id="SADE01000001">
    <property type="protein sequence ID" value="RVU39314.1"/>
    <property type="molecule type" value="Genomic_DNA"/>
</dbReference>
<keyword evidence="1" id="KW-0472">Membrane</keyword>
<keyword evidence="4" id="KW-1185">Reference proteome</keyword>
<dbReference type="PANTHER" id="PTHR22674:SF6">
    <property type="entry name" value="NTPASE KAP FAMILY P-LOOP DOMAIN-CONTAINING PROTEIN 1"/>
    <property type="match status" value="1"/>
</dbReference>
<dbReference type="Pfam" id="PF07693">
    <property type="entry name" value="KAP_NTPase"/>
    <property type="match status" value="1"/>
</dbReference>
<sequence>MIEELNITRSETPSGDAILIPVDMNGTPGLLSSHILRSLGEEPDLSETLDLKRGYGILQSHEPETGSTRSLVFIVTILSFGQTGIPDWFTQNISGGLDAFDLNHSADSTNSPIDVWIPLLGTGEAQFSPMESCTAILEALAKSRVSTSERRFQVTVAVPNNLPSRSTIELADKVRAFSLAQLVRSDFEESPFREHHLKAESVSTGSPEVGRPTATAIPSFHAEPTGDRPIKGDEEDLYGYSDYADAIAAVIRNEKVNEPLLIAIDAPWGVGKTSVANLVKKRLDEQAGHDVLPHQTLYFNAWLHDDAERLPGALIASVAREADQARTWLSRMKRPLRDSFLSPKAATRARWKRRSILIAVLIAFFGFCFLAFPAQIEEILKWFQNQFTSPTDNTSSPENGETTISLGPVSMVLFTIFASAVIGSLWECLHRWLAARPAVSEYVQHSSIGAQHGSLDLARNELQRLIEEVTPMGRKFVIFVDDLERCRPPRAVDLLETINQLLTFPPVVVVIMTDLEVLCQCVEVKYEKLARAKRLVLNDRYKVGSEPDPGFGHEFMRKLVQLEFHLPPIRREVARRALFGANPEINGPASDSTASVSSENAKETFRNKLFGKYGNDQFLRFIGWAVLGGFSLFVLVIGVQAIWGLFLSGDLETLGIYALLTNGILLPIAFGIVSAYGIYIFVWRRIRRRNLYDLDKELTVSGQNSPKADTATITQDELSEIVELRKDIQLASDSMAYRMAREEALDYIQPRPRTIKRVLNRIQMLLVVLNRRGLLKLEETDKAGIPPRVVGKWAAFEERWPVLYRQVLTDPSKAALLKVKTLEDDATAADSLHLTPNSRQVLVTFLRKNGNNMDDHIDDLVHLRHND</sequence>
<feature type="transmembrane region" description="Helical" evidence="1">
    <location>
        <begin position="655"/>
        <end position="682"/>
    </location>
</feature>
<dbReference type="AlphaFoldDB" id="A0A437QXS4"/>
<keyword evidence="1" id="KW-0812">Transmembrane</keyword>
<organism evidence="3 4">
    <name type="scientific">Hwanghaeella grinnelliae</name>
    <dbReference type="NCBI Taxonomy" id="2500179"/>
    <lineage>
        <taxon>Bacteria</taxon>
        <taxon>Pseudomonadati</taxon>
        <taxon>Pseudomonadota</taxon>
        <taxon>Alphaproteobacteria</taxon>
        <taxon>Rhodospirillales</taxon>
        <taxon>Rhodospirillaceae</taxon>
        <taxon>Hwanghaeella</taxon>
    </lineage>
</organism>
<name>A0A437QXS4_9PROT</name>
<gene>
    <name evidence="3" type="ORF">EOI86_08760</name>
</gene>
<proteinExistence type="predicted"/>
<dbReference type="OrthoDB" id="88903at2"/>
<evidence type="ECO:0000259" key="2">
    <source>
        <dbReference type="Pfam" id="PF07693"/>
    </source>
</evidence>
<feature type="transmembrane region" description="Helical" evidence="1">
    <location>
        <begin position="618"/>
        <end position="643"/>
    </location>
</feature>
<dbReference type="PANTHER" id="PTHR22674">
    <property type="entry name" value="NTPASE, KAP FAMILY P-LOOP DOMAIN-CONTAINING 1"/>
    <property type="match status" value="1"/>
</dbReference>
<protein>
    <recommendedName>
        <fullName evidence="2">KAP NTPase domain-containing protein</fullName>
    </recommendedName>
</protein>
<dbReference type="InterPro" id="IPR052754">
    <property type="entry name" value="NTPase_KAP_P-loop"/>
</dbReference>
<dbReference type="SUPFAM" id="SSF52540">
    <property type="entry name" value="P-loop containing nucleoside triphosphate hydrolases"/>
    <property type="match status" value="1"/>
</dbReference>
<feature type="transmembrane region" description="Helical" evidence="1">
    <location>
        <begin position="356"/>
        <end position="376"/>
    </location>
</feature>
<evidence type="ECO:0000313" key="4">
    <source>
        <dbReference type="Proteomes" id="UP000287447"/>
    </source>
</evidence>
<dbReference type="Proteomes" id="UP000287447">
    <property type="component" value="Unassembled WGS sequence"/>
</dbReference>
<evidence type="ECO:0000256" key="1">
    <source>
        <dbReference type="SAM" id="Phobius"/>
    </source>
</evidence>
<dbReference type="InterPro" id="IPR011646">
    <property type="entry name" value="KAP_P-loop"/>
</dbReference>
<accession>A0A437QXS4</accession>
<feature type="domain" description="KAP NTPase" evidence="2">
    <location>
        <begin position="240"/>
        <end position="762"/>
    </location>
</feature>
<keyword evidence="1" id="KW-1133">Transmembrane helix</keyword>
<dbReference type="InterPro" id="IPR027417">
    <property type="entry name" value="P-loop_NTPase"/>
</dbReference>
<comment type="caution">
    <text evidence="3">The sequence shown here is derived from an EMBL/GenBank/DDBJ whole genome shotgun (WGS) entry which is preliminary data.</text>
</comment>
<evidence type="ECO:0000313" key="3">
    <source>
        <dbReference type="EMBL" id="RVU39314.1"/>
    </source>
</evidence>